<sequence length="155" mass="17374">MELPLKRVEEFLHNRIPVSKAIDCQVVEASDKCLKLSASKIGNTVMDSEFSDLSGITLCKLSSWAFLQVSLQRLNYKPFTSLSHATFSKNREIDSNSSTLFATCCLPSDKEWQQFLRMLSRKARAKVSLVATLSDELGETATLTCEYDTRDLDPA</sequence>
<comment type="caution">
    <text evidence="2">The sequence shown here is derived from an EMBL/GenBank/DDBJ whole genome shotgun (WGS) entry which is preliminary data.</text>
</comment>
<dbReference type="InterPro" id="IPR012660">
    <property type="entry name" value="YiiD_C"/>
</dbReference>
<dbReference type="AlphaFoldDB" id="A0A934S2M6"/>
<feature type="domain" description="Thioesterase putative" evidence="1">
    <location>
        <begin position="6"/>
        <end position="147"/>
    </location>
</feature>
<dbReference type="RefSeq" id="WP_200358376.1">
    <property type="nucleotide sequence ID" value="NZ_JAENIL010000064.1"/>
</dbReference>
<dbReference type="Pfam" id="PF09500">
    <property type="entry name" value="YiiD_C"/>
    <property type="match status" value="1"/>
</dbReference>
<protein>
    <submittedName>
        <fullName evidence="2">YiiD C-terminal domain-containing protein</fullName>
    </submittedName>
</protein>
<organism evidence="2 3">
    <name type="scientific">Pelagicoccus mobilis</name>
    <dbReference type="NCBI Taxonomy" id="415221"/>
    <lineage>
        <taxon>Bacteria</taxon>
        <taxon>Pseudomonadati</taxon>
        <taxon>Verrucomicrobiota</taxon>
        <taxon>Opitutia</taxon>
        <taxon>Puniceicoccales</taxon>
        <taxon>Pelagicoccaceae</taxon>
        <taxon>Pelagicoccus</taxon>
    </lineage>
</organism>
<dbReference type="Gene3D" id="3.10.129.10">
    <property type="entry name" value="Hotdog Thioesterase"/>
    <property type="match status" value="1"/>
</dbReference>
<evidence type="ECO:0000313" key="2">
    <source>
        <dbReference type="EMBL" id="MBK1879959.1"/>
    </source>
</evidence>
<accession>A0A934S2M6</accession>
<name>A0A934S2M6_9BACT</name>
<gene>
    <name evidence="2" type="ORF">JIN87_23950</name>
</gene>
<dbReference type="EMBL" id="JAENIL010000064">
    <property type="protein sequence ID" value="MBK1879959.1"/>
    <property type="molecule type" value="Genomic_DNA"/>
</dbReference>
<proteinExistence type="predicted"/>
<keyword evidence="3" id="KW-1185">Reference proteome</keyword>
<evidence type="ECO:0000259" key="1">
    <source>
        <dbReference type="Pfam" id="PF09500"/>
    </source>
</evidence>
<evidence type="ECO:0000313" key="3">
    <source>
        <dbReference type="Proteomes" id="UP000617628"/>
    </source>
</evidence>
<dbReference type="Proteomes" id="UP000617628">
    <property type="component" value="Unassembled WGS sequence"/>
</dbReference>
<reference evidence="2" key="1">
    <citation type="submission" date="2021-01" db="EMBL/GenBank/DDBJ databases">
        <title>Modified the classification status of verrucomicrobia.</title>
        <authorList>
            <person name="Feng X."/>
        </authorList>
    </citation>
    <scope>NUCLEOTIDE SEQUENCE</scope>
    <source>
        <strain evidence="2">KCTC 13126</strain>
    </source>
</reference>